<evidence type="ECO:0000313" key="3">
    <source>
        <dbReference type="Proteomes" id="UP001642360"/>
    </source>
</evidence>
<protein>
    <submittedName>
        <fullName evidence="2">Uncharacterized protein</fullName>
    </submittedName>
</protein>
<gene>
    <name evidence="2" type="ORF">ILEXP_LOCUS14249</name>
</gene>
<organism evidence="2 3">
    <name type="scientific">Ilex paraguariensis</name>
    <name type="common">yerba mate</name>
    <dbReference type="NCBI Taxonomy" id="185542"/>
    <lineage>
        <taxon>Eukaryota</taxon>
        <taxon>Viridiplantae</taxon>
        <taxon>Streptophyta</taxon>
        <taxon>Embryophyta</taxon>
        <taxon>Tracheophyta</taxon>
        <taxon>Spermatophyta</taxon>
        <taxon>Magnoliopsida</taxon>
        <taxon>eudicotyledons</taxon>
        <taxon>Gunneridae</taxon>
        <taxon>Pentapetalae</taxon>
        <taxon>asterids</taxon>
        <taxon>campanulids</taxon>
        <taxon>Aquifoliales</taxon>
        <taxon>Aquifoliaceae</taxon>
        <taxon>Ilex</taxon>
    </lineage>
</organism>
<accession>A0ABC8RN67</accession>
<proteinExistence type="predicted"/>
<dbReference type="AlphaFoldDB" id="A0ABC8RN67"/>
<sequence length="109" mass="12169">MPASRQAMRSEKGKGKTTVREQHLKVSPESEFWKRQRAWMMFEALLPGVMYLEVSPPTPTSQPNSSVPPASTDVPSPTFVTEPRGDEHKLGNSDSKEEGEYESKGEAFD</sequence>
<reference evidence="2 3" key="1">
    <citation type="submission" date="2024-02" db="EMBL/GenBank/DDBJ databases">
        <authorList>
            <person name="Vignale AGUSTIN F."/>
            <person name="Sosa J E."/>
            <person name="Modenutti C."/>
        </authorList>
    </citation>
    <scope>NUCLEOTIDE SEQUENCE [LARGE SCALE GENOMIC DNA]</scope>
</reference>
<feature type="compositionally biased region" description="Basic and acidic residues" evidence="1">
    <location>
        <begin position="8"/>
        <end position="28"/>
    </location>
</feature>
<dbReference type="Proteomes" id="UP001642360">
    <property type="component" value="Unassembled WGS sequence"/>
</dbReference>
<evidence type="ECO:0000313" key="2">
    <source>
        <dbReference type="EMBL" id="CAK9146406.1"/>
    </source>
</evidence>
<keyword evidence="3" id="KW-1185">Reference proteome</keyword>
<feature type="region of interest" description="Disordered" evidence="1">
    <location>
        <begin position="1"/>
        <end position="28"/>
    </location>
</feature>
<evidence type="ECO:0000256" key="1">
    <source>
        <dbReference type="SAM" id="MobiDB-lite"/>
    </source>
</evidence>
<feature type="region of interest" description="Disordered" evidence="1">
    <location>
        <begin position="52"/>
        <end position="109"/>
    </location>
</feature>
<dbReference type="EMBL" id="CAUOFW020001569">
    <property type="protein sequence ID" value="CAK9146406.1"/>
    <property type="molecule type" value="Genomic_DNA"/>
</dbReference>
<name>A0ABC8RN67_9AQUA</name>
<feature type="compositionally biased region" description="Basic and acidic residues" evidence="1">
    <location>
        <begin position="83"/>
        <end position="109"/>
    </location>
</feature>
<comment type="caution">
    <text evidence="2">The sequence shown here is derived from an EMBL/GenBank/DDBJ whole genome shotgun (WGS) entry which is preliminary data.</text>
</comment>